<gene>
    <name evidence="1" type="ORF">CyHV1_ORF111</name>
</gene>
<name>K7PBM2_9VIRU</name>
<keyword evidence="2" id="KW-1185">Reference proteome</keyword>
<organism evidence="1 2">
    <name type="scientific">Cyprinid herpesvirus 1</name>
    <dbReference type="NCBI Taxonomy" id="317858"/>
    <lineage>
        <taxon>Viruses</taxon>
        <taxon>Duplodnaviria</taxon>
        <taxon>Heunggongvirae</taxon>
        <taxon>Peploviricota</taxon>
        <taxon>Herviviricetes</taxon>
        <taxon>Herpesvirales</taxon>
        <taxon>Alloherpesviridae</taxon>
        <taxon>Cyvirus</taxon>
        <taxon>Cyvirus cyprinidallo1</taxon>
    </lineage>
</organism>
<protein>
    <submittedName>
        <fullName evidence="1">Protein ORF111</fullName>
    </submittedName>
</protein>
<sequence length="425" mass="47665">MGTKERDSWWFGGLQQTWDGAHCESPACRTYVCNEVDLPVPHGCRMLKSTCDPHWGAETGRAFMQTSLMLALQRAISYLTCEAPVYLWPKGKNPSEPRPTDYWLSEDMIPELAGECPHLTLRTGSGLCQPLFVEDRQDTNSPPCLLAVWVVTLFKDGGAMPTVTTRRHSTLRLRFEHWGSSQSSSLAVWDPTDPSVPAAFDRCTVALAYSQNPQRPSPIAIRSRNPYTQPINSGCTRHYEALMAFQYLQRTPWWVEKADFGTEELKGDGSVNRTFFFSPCDDLNISVNVWTKSTVGFWYVRKMPVSVLFSRAHCHCFFTCSLWGMYERSSATLTAPTMKALLGALLPLMSAVGWKPKGVSARFGGVPPLGTLARAACFKSLDMNSVRHLELGYELPYKPRRPLRTVLDLPDVVDCFHYEGSPAIC</sequence>
<dbReference type="GeneID" id="14011259"/>
<dbReference type="OrthoDB" id="9383at10239"/>
<proteinExistence type="predicted"/>
<evidence type="ECO:0000313" key="1">
    <source>
        <dbReference type="EMBL" id="AFJ20406.1"/>
    </source>
</evidence>
<dbReference type="EMBL" id="JQ815363">
    <property type="protein sequence ID" value="AFJ20406.1"/>
    <property type="molecule type" value="Genomic_DNA"/>
</dbReference>
<evidence type="ECO:0000313" key="2">
    <source>
        <dbReference type="Proteomes" id="UP000118426"/>
    </source>
</evidence>
<reference evidence="1 2" key="1">
    <citation type="journal article" date="2013" name="J. Virol.">
        <title>Comparative genomics of carp herpesviruses.</title>
        <authorList>
            <person name="Davison A.J."/>
            <person name="Kurobe T."/>
            <person name="Gatherer D."/>
            <person name="Cunningham C."/>
            <person name="Korf I."/>
            <person name="Fukuda H."/>
            <person name="Hedrick R.P."/>
            <person name="Waltzek T.B."/>
        </authorList>
    </citation>
    <scope>NUCLEOTIDE SEQUENCE [LARGE SCALE GENOMIC DNA]</scope>
    <source>
        <strain evidence="1">NG-J1</strain>
    </source>
</reference>
<dbReference type="RefSeq" id="YP_007003772.1">
    <property type="nucleotide sequence ID" value="NC_019491.1"/>
</dbReference>
<accession>K7PBM2</accession>
<dbReference type="KEGG" id="vg:14011259"/>
<dbReference type="Proteomes" id="UP000118426">
    <property type="component" value="Segment"/>
</dbReference>